<dbReference type="Gene3D" id="1.25.40.990">
    <property type="match status" value="1"/>
</dbReference>
<name>A0ABQ7I2C5_9MICR</name>
<evidence type="ECO:0000313" key="1">
    <source>
        <dbReference type="EMBL" id="KAF7684570.1"/>
    </source>
</evidence>
<dbReference type="EMBL" id="SBIQ01000008">
    <property type="protein sequence ID" value="KAF7684570.1"/>
    <property type="molecule type" value="Genomic_DNA"/>
</dbReference>
<accession>A0ABQ7I2C5</accession>
<dbReference type="Proteomes" id="UP001516464">
    <property type="component" value="Unassembled WGS sequence"/>
</dbReference>
<reference evidence="1 2" key="1">
    <citation type="submission" date="2019-01" db="EMBL/GenBank/DDBJ databases">
        <title>Genomes sequencing and comparative genomics of infectious freshwater microsporidia, Cucumispora dikerogammari and Thelohania contejeani.</title>
        <authorList>
            <person name="Cormier A."/>
            <person name="Giraud I."/>
            <person name="Wattier R."/>
            <person name="Teixeira M."/>
            <person name="Grandjean F."/>
            <person name="Rigaud T."/>
            <person name="Cordaux R."/>
        </authorList>
    </citation>
    <scope>NUCLEOTIDE SEQUENCE [LARGE SCALE GENOMIC DNA]</scope>
    <source>
        <strain evidence="1">T1</strain>
        <tissue evidence="1">Spores</tissue>
    </source>
</reference>
<sequence length="145" mass="16898">MNQNELECINYIKNPQEFEYKFYLLISQFKPSLPLMGHALLNFLSMRNDVKFNYFLESLEPEDFKEDNIKLVMEVKKCFISGNIEHLKQLAEGRNPDLFGRLINALKSEIDEEVSSIETSAQETDCDINTIISDCVFCAMNYSKY</sequence>
<organism evidence="1 2">
    <name type="scientific">Astathelohania contejeani</name>
    <dbReference type="NCBI Taxonomy" id="164912"/>
    <lineage>
        <taxon>Eukaryota</taxon>
        <taxon>Fungi</taxon>
        <taxon>Fungi incertae sedis</taxon>
        <taxon>Microsporidia</taxon>
        <taxon>Astathelohaniidae</taxon>
        <taxon>Astathelohania</taxon>
    </lineage>
</organism>
<keyword evidence="2" id="KW-1185">Reference proteome</keyword>
<protein>
    <submittedName>
        <fullName evidence="1">Uncharacterized protein</fullName>
    </submittedName>
</protein>
<evidence type="ECO:0000313" key="2">
    <source>
        <dbReference type="Proteomes" id="UP001516464"/>
    </source>
</evidence>
<comment type="caution">
    <text evidence="1">The sequence shown here is derived from an EMBL/GenBank/DDBJ whole genome shotgun (WGS) entry which is preliminary data.</text>
</comment>
<gene>
    <name evidence="1" type="ORF">TCON_0235</name>
</gene>
<proteinExistence type="predicted"/>